<evidence type="ECO:0000313" key="2">
    <source>
        <dbReference type="EMBL" id="SFF62569.1"/>
    </source>
</evidence>
<accession>A0A1I2K8B2</accession>
<feature type="transmembrane region" description="Helical" evidence="1">
    <location>
        <begin position="297"/>
        <end position="317"/>
    </location>
</feature>
<sequence>MNTKESEENSNRKVWKDIIPYFSFENVGHLFFLVFAIWSLIDASSRVLITDPAYYLFNIINKENFFIAGPRYTTVINQVLVVLGVKLGVSLKLLISLYSVSFVLIRYSYFLIVVKLLKNIPAGFAIIAFTLLGVAESYFRPTSESTIALLNSSLLYASLVFFEMKMAGKKKLVLQLLVTLLLVAFGYYTHPIALFSLVFVVLFFSVFHQSKFSWYPVFALVIVLVTFGQKVLLGENSTHHSSLYGNLLSSPFLILQELSDYYPYKFFSNHFERLYLIASLLFIAAVILLALRKRGWMSSLLIVVSVVVYFIVACTSFKKGDANMQMEKIFLPMVFFSGIAFAEGVSALKRNRIKGVLLAGTTLIVMLVGLERIGDVRGLYHGRIDYLKEIVHQANQESGKKLLIKSEQVDRKMVFTWGMGMETLMLSTIDKTMDPLTVYCIQGHEKLEGKQDDPENFLVTHFHTSFNYTQFNQRYFGLSEEAYKEWDVDLK</sequence>
<proteinExistence type="predicted"/>
<keyword evidence="3" id="KW-1185">Reference proteome</keyword>
<dbReference type="RefSeq" id="WP_093921035.1">
    <property type="nucleotide sequence ID" value="NZ_FONW01000011.1"/>
</dbReference>
<evidence type="ECO:0000256" key="1">
    <source>
        <dbReference type="SAM" id="Phobius"/>
    </source>
</evidence>
<dbReference type="Proteomes" id="UP000198964">
    <property type="component" value="Unassembled WGS sequence"/>
</dbReference>
<feature type="transmembrane region" description="Helical" evidence="1">
    <location>
        <begin position="120"/>
        <end position="139"/>
    </location>
</feature>
<feature type="transmembrane region" description="Helical" evidence="1">
    <location>
        <begin position="21"/>
        <end position="41"/>
    </location>
</feature>
<evidence type="ECO:0008006" key="4">
    <source>
        <dbReference type="Google" id="ProtNLM"/>
    </source>
</evidence>
<name>A0A1I2K8B2_9BACT</name>
<keyword evidence="1" id="KW-1133">Transmembrane helix</keyword>
<keyword evidence="1" id="KW-0472">Membrane</keyword>
<dbReference type="AlphaFoldDB" id="A0A1I2K8B2"/>
<reference evidence="2 3" key="1">
    <citation type="submission" date="2016-10" db="EMBL/GenBank/DDBJ databases">
        <authorList>
            <person name="de Groot N.N."/>
        </authorList>
    </citation>
    <scope>NUCLEOTIDE SEQUENCE [LARGE SCALE GENOMIC DNA]</scope>
    <source>
        <strain evidence="2 3">CGMCC 1.9156</strain>
    </source>
</reference>
<organism evidence="2 3">
    <name type="scientific">Sunxiuqinia elliptica</name>
    <dbReference type="NCBI Taxonomy" id="655355"/>
    <lineage>
        <taxon>Bacteria</taxon>
        <taxon>Pseudomonadati</taxon>
        <taxon>Bacteroidota</taxon>
        <taxon>Bacteroidia</taxon>
        <taxon>Marinilabiliales</taxon>
        <taxon>Prolixibacteraceae</taxon>
        <taxon>Sunxiuqinia</taxon>
    </lineage>
</organism>
<feature type="transmembrane region" description="Helical" evidence="1">
    <location>
        <begin position="213"/>
        <end position="233"/>
    </location>
</feature>
<keyword evidence="1" id="KW-0812">Transmembrane</keyword>
<gene>
    <name evidence="2" type="ORF">SAMN05216283_11123</name>
</gene>
<protein>
    <recommendedName>
        <fullName evidence="4">Dolichyl-phosphate-mannose-protein mannosyltransferase</fullName>
    </recommendedName>
</protein>
<feature type="transmembrane region" description="Helical" evidence="1">
    <location>
        <begin position="274"/>
        <end position="291"/>
    </location>
</feature>
<dbReference type="EMBL" id="FONW01000011">
    <property type="protein sequence ID" value="SFF62569.1"/>
    <property type="molecule type" value="Genomic_DNA"/>
</dbReference>
<feature type="transmembrane region" description="Helical" evidence="1">
    <location>
        <begin position="174"/>
        <end position="207"/>
    </location>
</feature>
<feature type="transmembrane region" description="Helical" evidence="1">
    <location>
        <begin position="329"/>
        <end position="347"/>
    </location>
</feature>
<evidence type="ECO:0000313" key="3">
    <source>
        <dbReference type="Proteomes" id="UP000198964"/>
    </source>
</evidence>
<feature type="transmembrane region" description="Helical" evidence="1">
    <location>
        <begin position="145"/>
        <end position="162"/>
    </location>
</feature>